<reference evidence="10" key="1">
    <citation type="submission" date="2015-07" db="EMBL/GenBank/DDBJ databases">
        <title>Genome sequencing of Sunxiuqinia dokdonensis strain SK.</title>
        <authorList>
            <person name="Ahn S."/>
            <person name="Kim B.-C."/>
        </authorList>
    </citation>
    <scope>NUCLEOTIDE SEQUENCE [LARGE SCALE GENOMIC DNA]</scope>
    <source>
        <strain evidence="10">SK</strain>
    </source>
</reference>
<dbReference type="Pfam" id="PF13715">
    <property type="entry name" value="CarbopepD_reg_2"/>
    <property type="match status" value="1"/>
</dbReference>
<evidence type="ECO:0000256" key="2">
    <source>
        <dbReference type="ARBA" id="ARBA00022448"/>
    </source>
</evidence>
<dbReference type="STRING" id="1409788.NC99_07950"/>
<proteinExistence type="inferred from homology"/>
<name>A0A0L8VD24_9BACT</name>
<accession>A0A0L8VD24</accession>
<dbReference type="InterPro" id="IPR008969">
    <property type="entry name" value="CarboxyPept-like_regulatory"/>
</dbReference>
<dbReference type="EMBL" id="LGIA01000030">
    <property type="protein sequence ID" value="KOH46364.1"/>
    <property type="molecule type" value="Genomic_DNA"/>
</dbReference>
<dbReference type="Pfam" id="PF07660">
    <property type="entry name" value="STN"/>
    <property type="match status" value="1"/>
</dbReference>
<dbReference type="SUPFAM" id="SSF49464">
    <property type="entry name" value="Carboxypeptidase regulatory domain-like"/>
    <property type="match status" value="1"/>
</dbReference>
<keyword evidence="4 7" id="KW-0812">Transmembrane</keyword>
<dbReference type="PROSITE" id="PS52016">
    <property type="entry name" value="TONB_DEPENDENT_REC_3"/>
    <property type="match status" value="1"/>
</dbReference>
<keyword evidence="5 7" id="KW-0472">Membrane</keyword>
<dbReference type="InterPro" id="IPR012910">
    <property type="entry name" value="Plug_dom"/>
</dbReference>
<evidence type="ECO:0000256" key="5">
    <source>
        <dbReference type="ARBA" id="ARBA00023136"/>
    </source>
</evidence>
<keyword evidence="6 7" id="KW-0998">Cell outer membrane</keyword>
<keyword evidence="2 7" id="KW-0813">Transport</keyword>
<evidence type="ECO:0000313" key="9">
    <source>
        <dbReference type="EMBL" id="KOH46364.1"/>
    </source>
</evidence>
<comment type="similarity">
    <text evidence="7">Belongs to the TonB-dependent receptor family.</text>
</comment>
<dbReference type="Proteomes" id="UP000036958">
    <property type="component" value="Unassembled WGS sequence"/>
</dbReference>
<sequence>MKKNKDFHAGCLIFRYSGQIVLKMKLTSLFFLMGVIQVLALNGYSQSTKLTIELRNVSVVEALQSIEDQSEFYFVYNKDAIDLERKVNLKAKNLQINELLDQIFEGTNVNYQINERHIILSTLQLSQNNRTILGKISDASGAPLPGVTVLIKGTTKGTVTDFDGNYSIAEVSSDEILVFSFVGMKKQEVPVGNQQTINLVMEEESIGIGEVVAIGYGTMKKSDLTGSITQVRPDKIADENPKTVQDILRGTPGLRVGMNTSAKGGGPMQIRGQRSVYTDGGHNDPLLILDGMIFYGELSEINPDDISQIDVLKDASAAAVYGAKAANGVIIITTKKGKKGKPVVNLTTNIGLTQKSEYRERFGPDAYLQHRQDWYTKNTYGVNDETGAYEAYQSGVYANQPGFFMRPDQLPANVSIDDWKAYTTNEAGESDRSIWAKRLGFQANALENLLAGKVVDWEDLAYRTGFNQDYNASISGAGERANYYFSMGYLKNQGAVKSDEYEAIRANLKMDAKVNDWFEIGANVNFQDRTDGSIGIDEDYFMRNSPYADYTDEMGNPIQYPLSSEYSQRGYNYDFQKQYLELEKGYTVLNSILKAKVSLPFNISYTFNASPRYQFFYDRYFMSADLPGSDPKSRGANREQAKRFDWSLNNTINWDYTFADKHHMVVTLVQEAEERQYWQDRIEARNILPSDALGFHNTKNGSKENSTYSSYDSHQTADALLGRLFYSYDSRYMITTSIRRDGYSAFGSSNPYATFPSVALAWSFTNEDFFPWGNIMNTGKLRVSYGENGNRSLSDPYVALANLYEGAGKMQGYINSAGELELMRYLMANRLANPNLQWEKTASWNLGLDFGFLENRITGSVEYYDMSTHDMIMNQRLPEFTGFPNITTNLGQVDNKGVELSLSSVNIDNDQLRWTTSFGFSYNKNEIKHLYYEDEDILDADGNVIGTKEMDDKSNGWFIGQPISTIWNYRVTGIWQADEVDEAMEYGQVPGDPKVANNYTADDVVNEDGSVTPVYNDNDKEFLGQTAPPFHWSLRNEFVLWRDLSISFNIYSYMGHKSLSGNYLNNDDDGGRMAYALANVHAKNYWTPDNPTNEYGRIEAKGPTGAEGAQWLHDRSFIRLENISMGYTLPKRWTSRFDLDRVKVYSSVRNVAVWAKDWEYGDPETGGLATRLYTLGLNLTF</sequence>
<dbReference type="InterPro" id="IPR023997">
    <property type="entry name" value="TonB-dep_OMP_SusC/RagA_CS"/>
</dbReference>
<dbReference type="Gene3D" id="2.170.130.10">
    <property type="entry name" value="TonB-dependent receptor, plug domain"/>
    <property type="match status" value="1"/>
</dbReference>
<dbReference type="PATRIC" id="fig|1409788.3.peg.812"/>
<dbReference type="InterPro" id="IPR037066">
    <property type="entry name" value="Plug_dom_sf"/>
</dbReference>
<feature type="domain" description="Secretin/TonB short N-terminal" evidence="8">
    <location>
        <begin position="72"/>
        <end position="123"/>
    </location>
</feature>
<dbReference type="InterPro" id="IPR011662">
    <property type="entry name" value="Secretin/TonB_short_N"/>
</dbReference>
<dbReference type="Gene3D" id="2.60.40.1120">
    <property type="entry name" value="Carboxypeptidase-like, regulatory domain"/>
    <property type="match status" value="1"/>
</dbReference>
<evidence type="ECO:0000256" key="1">
    <source>
        <dbReference type="ARBA" id="ARBA00004571"/>
    </source>
</evidence>
<evidence type="ECO:0000256" key="6">
    <source>
        <dbReference type="ARBA" id="ARBA00023237"/>
    </source>
</evidence>
<dbReference type="NCBIfam" id="TIGR04056">
    <property type="entry name" value="OMP_RagA_SusC"/>
    <property type="match status" value="1"/>
</dbReference>
<evidence type="ECO:0000256" key="7">
    <source>
        <dbReference type="PROSITE-ProRule" id="PRU01360"/>
    </source>
</evidence>
<dbReference type="InterPro" id="IPR039426">
    <property type="entry name" value="TonB-dep_rcpt-like"/>
</dbReference>
<dbReference type="Gene3D" id="2.40.170.20">
    <property type="entry name" value="TonB-dependent receptor, beta-barrel domain"/>
    <property type="match status" value="1"/>
</dbReference>
<dbReference type="InterPro" id="IPR036942">
    <property type="entry name" value="Beta-barrel_TonB_sf"/>
</dbReference>
<organism evidence="9 10">
    <name type="scientific">Sunxiuqinia dokdonensis</name>
    <dbReference type="NCBI Taxonomy" id="1409788"/>
    <lineage>
        <taxon>Bacteria</taxon>
        <taxon>Pseudomonadati</taxon>
        <taxon>Bacteroidota</taxon>
        <taxon>Bacteroidia</taxon>
        <taxon>Marinilabiliales</taxon>
        <taxon>Prolixibacteraceae</taxon>
        <taxon>Sunxiuqinia</taxon>
    </lineage>
</organism>
<dbReference type="InterPro" id="IPR023996">
    <property type="entry name" value="TonB-dep_OMP_SusC/RagA"/>
</dbReference>
<evidence type="ECO:0000313" key="10">
    <source>
        <dbReference type="Proteomes" id="UP000036958"/>
    </source>
</evidence>
<dbReference type="NCBIfam" id="TIGR04057">
    <property type="entry name" value="SusC_RagA_signa"/>
    <property type="match status" value="1"/>
</dbReference>
<dbReference type="GO" id="GO:0009279">
    <property type="term" value="C:cell outer membrane"/>
    <property type="evidence" value="ECO:0007669"/>
    <property type="project" value="UniProtKB-SubCell"/>
</dbReference>
<evidence type="ECO:0000256" key="3">
    <source>
        <dbReference type="ARBA" id="ARBA00022452"/>
    </source>
</evidence>
<keyword evidence="3 7" id="KW-1134">Transmembrane beta strand</keyword>
<comment type="subcellular location">
    <subcellularLocation>
        <location evidence="1 7">Cell outer membrane</location>
        <topology evidence="1 7">Multi-pass membrane protein</topology>
    </subcellularLocation>
</comment>
<dbReference type="AlphaFoldDB" id="A0A0L8VD24"/>
<comment type="caution">
    <text evidence="9">The sequence shown here is derived from an EMBL/GenBank/DDBJ whole genome shotgun (WGS) entry which is preliminary data.</text>
</comment>
<dbReference type="SMART" id="SM00965">
    <property type="entry name" value="STN"/>
    <property type="match status" value="1"/>
</dbReference>
<gene>
    <name evidence="9" type="ORF">NC99_07950</name>
</gene>
<protein>
    <submittedName>
        <fullName evidence="9">Collagen-binding protein</fullName>
    </submittedName>
</protein>
<keyword evidence="10" id="KW-1185">Reference proteome</keyword>
<dbReference type="Pfam" id="PF07715">
    <property type="entry name" value="Plug"/>
    <property type="match status" value="1"/>
</dbReference>
<evidence type="ECO:0000256" key="4">
    <source>
        <dbReference type="ARBA" id="ARBA00022692"/>
    </source>
</evidence>
<evidence type="ECO:0000259" key="8">
    <source>
        <dbReference type="SMART" id="SM00965"/>
    </source>
</evidence>
<keyword evidence="9" id="KW-0176">Collagen</keyword>
<dbReference type="SUPFAM" id="SSF56935">
    <property type="entry name" value="Porins"/>
    <property type="match status" value="1"/>
</dbReference>
<dbReference type="FunFam" id="2.60.40.1120:FF:000003">
    <property type="entry name" value="Outer membrane protein Omp121"/>
    <property type="match status" value="1"/>
</dbReference>